<dbReference type="EMBL" id="FPBP01000004">
    <property type="protein sequence ID" value="SFU57045.1"/>
    <property type="molecule type" value="Genomic_DNA"/>
</dbReference>
<evidence type="ECO:0000313" key="2">
    <source>
        <dbReference type="Proteomes" id="UP000198693"/>
    </source>
</evidence>
<evidence type="ECO:0000313" key="1">
    <source>
        <dbReference type="EMBL" id="SFU57045.1"/>
    </source>
</evidence>
<organism evidence="1 2">
    <name type="scientific">Halomonas korlensis</name>
    <dbReference type="NCBI Taxonomy" id="463301"/>
    <lineage>
        <taxon>Bacteria</taxon>
        <taxon>Pseudomonadati</taxon>
        <taxon>Pseudomonadota</taxon>
        <taxon>Gammaproteobacteria</taxon>
        <taxon>Oceanospirillales</taxon>
        <taxon>Halomonadaceae</taxon>
        <taxon>Halomonas</taxon>
    </lineage>
</organism>
<name>A0A1I7H8J5_9GAMM</name>
<dbReference type="InterPro" id="IPR024087">
    <property type="entry name" value="Creatininase-like_sf"/>
</dbReference>
<keyword evidence="2" id="KW-1185">Reference proteome</keyword>
<gene>
    <name evidence="1" type="ORF">SAMN04487955_10449</name>
</gene>
<protein>
    <submittedName>
        <fullName evidence="1">Creatinine amidohydrolase</fullName>
    </submittedName>
</protein>
<dbReference type="SUPFAM" id="SSF102215">
    <property type="entry name" value="Creatininase"/>
    <property type="match status" value="1"/>
</dbReference>
<dbReference type="GO" id="GO:0016787">
    <property type="term" value="F:hydrolase activity"/>
    <property type="evidence" value="ECO:0007669"/>
    <property type="project" value="UniProtKB-KW"/>
</dbReference>
<proteinExistence type="predicted"/>
<dbReference type="AlphaFoldDB" id="A0A1I7H8J5"/>
<keyword evidence="1" id="KW-0378">Hydrolase</keyword>
<dbReference type="Proteomes" id="UP000198693">
    <property type="component" value="Unassembled WGS sequence"/>
</dbReference>
<reference evidence="2" key="1">
    <citation type="submission" date="2016-10" db="EMBL/GenBank/DDBJ databases">
        <authorList>
            <person name="Varghese N."/>
            <person name="Submissions S."/>
        </authorList>
    </citation>
    <scope>NUCLEOTIDE SEQUENCE [LARGE SCALE GENOMIC DNA]</scope>
    <source>
        <strain evidence="2">CGMCC 1.6981</strain>
    </source>
</reference>
<dbReference type="RefSeq" id="WP_217646185.1">
    <property type="nucleotide sequence ID" value="NZ_FPBP01000004.1"/>
</dbReference>
<dbReference type="Gene3D" id="3.40.50.10310">
    <property type="entry name" value="Creatininase"/>
    <property type="match status" value="1"/>
</dbReference>
<sequence length="101" mass="10988">MGRRGRELASELYGDAEGYHATASEVSLAWHAAGLEKQVTMTRGVAPHGSADCTADVFRHRFPDGRMGSDPSLSRREHGAHFLEAGVEDAWEAYRAFVGQA</sequence>
<accession>A0A1I7H8J5</accession>
<dbReference type="STRING" id="463301.SAMN04487955_10449"/>